<dbReference type="PANTHER" id="PTHR24369:SF210">
    <property type="entry name" value="CHAOPTIN-RELATED"/>
    <property type="match status" value="1"/>
</dbReference>
<feature type="signal peptide" evidence="6">
    <location>
        <begin position="1"/>
        <end position="19"/>
    </location>
</feature>
<keyword evidence="2 6" id="KW-0732">Signal</keyword>
<dbReference type="PROSITE" id="PS51450">
    <property type="entry name" value="LRR"/>
    <property type="match status" value="1"/>
</dbReference>
<evidence type="ECO:0000256" key="4">
    <source>
        <dbReference type="SAM" id="MobiDB-lite"/>
    </source>
</evidence>
<dbReference type="FunFam" id="3.80.10.10:FF:001164">
    <property type="entry name" value="GH01279p"/>
    <property type="match status" value="1"/>
</dbReference>
<evidence type="ECO:0000256" key="2">
    <source>
        <dbReference type="ARBA" id="ARBA00022729"/>
    </source>
</evidence>
<evidence type="ECO:0000256" key="6">
    <source>
        <dbReference type="SAM" id="SignalP"/>
    </source>
</evidence>
<dbReference type="InterPro" id="IPR032675">
    <property type="entry name" value="LRR_dom_sf"/>
</dbReference>
<dbReference type="AlphaFoldDB" id="A0A7M7MJJ8"/>
<dbReference type="GO" id="GO:0005886">
    <property type="term" value="C:plasma membrane"/>
    <property type="evidence" value="ECO:0007669"/>
    <property type="project" value="TreeGrafter"/>
</dbReference>
<accession>A0A7M7MJJ8</accession>
<dbReference type="SMART" id="SM00365">
    <property type="entry name" value="LRR_SD22"/>
    <property type="match status" value="4"/>
</dbReference>
<keyword evidence="5" id="KW-0812">Transmembrane</keyword>
<keyword evidence="3" id="KW-0677">Repeat</keyword>
<keyword evidence="1" id="KW-0433">Leucine-rich repeat</keyword>
<dbReference type="Pfam" id="PF13855">
    <property type="entry name" value="LRR_8"/>
    <property type="match status" value="3"/>
</dbReference>
<evidence type="ECO:0000313" key="8">
    <source>
        <dbReference type="EnsemblMetazoa" id="XP_022671529"/>
    </source>
</evidence>
<keyword evidence="5" id="KW-0472">Membrane</keyword>
<dbReference type="Gene3D" id="3.80.10.10">
    <property type="entry name" value="Ribonuclease Inhibitor"/>
    <property type="match status" value="3"/>
</dbReference>
<feature type="region of interest" description="Disordered" evidence="4">
    <location>
        <begin position="592"/>
        <end position="616"/>
    </location>
</feature>
<dbReference type="InterPro" id="IPR001611">
    <property type="entry name" value="Leu-rich_rpt"/>
</dbReference>
<dbReference type="OrthoDB" id="1055097at2759"/>
<evidence type="ECO:0000259" key="7">
    <source>
        <dbReference type="SMART" id="SM00082"/>
    </source>
</evidence>
<protein>
    <recommendedName>
        <fullName evidence="7">LRRCT domain-containing protein</fullName>
    </recommendedName>
</protein>
<organism evidence="8 9">
    <name type="scientific">Varroa destructor</name>
    <name type="common">Honeybee mite</name>
    <dbReference type="NCBI Taxonomy" id="109461"/>
    <lineage>
        <taxon>Eukaryota</taxon>
        <taxon>Metazoa</taxon>
        <taxon>Ecdysozoa</taxon>
        <taxon>Arthropoda</taxon>
        <taxon>Chelicerata</taxon>
        <taxon>Arachnida</taxon>
        <taxon>Acari</taxon>
        <taxon>Parasitiformes</taxon>
        <taxon>Mesostigmata</taxon>
        <taxon>Gamasina</taxon>
        <taxon>Dermanyssoidea</taxon>
        <taxon>Varroidae</taxon>
        <taxon>Varroa</taxon>
    </lineage>
</organism>
<dbReference type="InParanoid" id="A0A7M7MJJ8"/>
<dbReference type="OMA" id="MVARRTW"/>
<dbReference type="SMART" id="SM00082">
    <property type="entry name" value="LRRCT"/>
    <property type="match status" value="1"/>
</dbReference>
<evidence type="ECO:0000256" key="5">
    <source>
        <dbReference type="SAM" id="Phobius"/>
    </source>
</evidence>
<sequence length="623" mass="70084">MKLPLVSLFVVGLAPLTQSTRWSTFCPARCHCNDVDYTVSCADAGFEVVPLTLNPMIKEITLPRNNIVSIDSAFGVYAHMEALDVSFNKIAKLGSKGLELKELRRLDISYNLITMVEKDAFEGLESLTHLILKKNSIAELTSNVFTPLHKLKVLDLSHNKISSVSSGAFHGLTNLERLVLRSNALRHIPSDSFTYISTLRALDLGSNALSMVEESAFYHLNQLEELLLDQCALSQIHADAFVGVASLKKLNVQNNNLLVFPRAISRLTELEELNVGGNLMPKISTNDLKHLRKLKRLHLTRSENLERIEEDVFRHTPELEELWMEFNMQLEHLPSTLLNHLRQLRKVSLRGNDLKYIHPELLPVDQLESFDVTKNPLVCNCSLTWLWRHMAQKPHAYHNSSAVRCHGPPHLHMDFLKSLSDVQLNCEGESGRGILAVTFTSLAVFVLVSVVLFLTWRRRISDARTGTIIKDLDTSPVKYASYDNHKYPYIIQPHAYTTLQAHHPIAQALSVGPGNGLPLEPSYATLNPNALQSYLMSLNGALPVDTGNRAYQILSCHTISSRTPSDPGYETIGRFSDQCLSQQSQQLLHHQLQGQQTLQQQQQEGQLPKHQSQPSTYHSLIYV</sequence>
<evidence type="ECO:0000313" key="9">
    <source>
        <dbReference type="Proteomes" id="UP000594260"/>
    </source>
</evidence>
<dbReference type="InterPro" id="IPR050541">
    <property type="entry name" value="LRR_TM_domain-containing"/>
</dbReference>
<dbReference type="EnsemblMetazoa" id="XM_022815794">
    <property type="protein sequence ID" value="XP_022671529"/>
    <property type="gene ID" value="LOC111254687"/>
</dbReference>
<evidence type="ECO:0000256" key="3">
    <source>
        <dbReference type="ARBA" id="ARBA00022737"/>
    </source>
</evidence>
<evidence type="ECO:0000256" key="1">
    <source>
        <dbReference type="ARBA" id="ARBA00022614"/>
    </source>
</evidence>
<dbReference type="Proteomes" id="UP000594260">
    <property type="component" value="Unplaced"/>
</dbReference>
<dbReference type="InterPro" id="IPR003591">
    <property type="entry name" value="Leu-rich_rpt_typical-subtyp"/>
</dbReference>
<feature type="compositionally biased region" description="Low complexity" evidence="4">
    <location>
        <begin position="592"/>
        <end position="606"/>
    </location>
</feature>
<dbReference type="KEGG" id="vde:111254687"/>
<feature type="domain" description="LRRCT" evidence="7">
    <location>
        <begin position="375"/>
        <end position="427"/>
    </location>
</feature>
<keyword evidence="9" id="KW-1185">Reference proteome</keyword>
<name>A0A7M7MJJ8_VARDE</name>
<keyword evidence="5" id="KW-1133">Transmembrane helix</keyword>
<dbReference type="SMART" id="SM00369">
    <property type="entry name" value="LRR_TYP"/>
    <property type="match status" value="11"/>
</dbReference>
<dbReference type="GeneID" id="111254687"/>
<feature type="transmembrane region" description="Helical" evidence="5">
    <location>
        <begin position="433"/>
        <end position="454"/>
    </location>
</feature>
<dbReference type="PANTHER" id="PTHR24369">
    <property type="entry name" value="ANTIGEN BSP, PUTATIVE-RELATED"/>
    <property type="match status" value="1"/>
</dbReference>
<reference evidence="8" key="1">
    <citation type="submission" date="2021-01" db="UniProtKB">
        <authorList>
            <consortium name="EnsemblMetazoa"/>
        </authorList>
    </citation>
    <scope>IDENTIFICATION</scope>
</reference>
<dbReference type="SUPFAM" id="SSF52058">
    <property type="entry name" value="L domain-like"/>
    <property type="match status" value="1"/>
</dbReference>
<dbReference type="InterPro" id="IPR000483">
    <property type="entry name" value="Cys-rich_flank_reg_C"/>
</dbReference>
<proteinExistence type="predicted"/>
<feature type="chain" id="PRO_5029731403" description="LRRCT domain-containing protein" evidence="6">
    <location>
        <begin position="20"/>
        <end position="623"/>
    </location>
</feature>
<dbReference type="FunCoup" id="A0A7M7MJJ8">
    <property type="interactions" value="30"/>
</dbReference>
<dbReference type="RefSeq" id="XP_022671529.1">
    <property type="nucleotide sequence ID" value="XM_022815794.1"/>
</dbReference>